<evidence type="ECO:0000313" key="1">
    <source>
        <dbReference type="EMBL" id="QIZ06427.1"/>
    </source>
</evidence>
<sequence>MLCKSLEFKNVFGQKIKVIEIPVLETSNYYYFMIQTRLQIYISFLYNKPHEKSCYSFREYLKRKLSWPDYQDLFRMMEFRNNA</sequence>
<protein>
    <submittedName>
        <fullName evidence="1">DUF2535 family protein</fullName>
    </submittedName>
</protein>
<reference evidence="1 2" key="1">
    <citation type="submission" date="2020-04" db="EMBL/GenBank/DDBJ databases">
        <title>Genome-Wide Identification of 5-Methylcytosine Sites in Bacterial Genomes By High-Throughput Sequencing of MspJI Restriction Fragments.</title>
        <authorList>
            <person name="Wu V."/>
        </authorList>
    </citation>
    <scope>NUCLEOTIDE SEQUENCE [LARGE SCALE GENOMIC DNA]</scope>
    <source>
        <strain evidence="1 2">S2</strain>
    </source>
</reference>
<dbReference type="Proteomes" id="UP000501868">
    <property type="component" value="Chromosome"/>
</dbReference>
<dbReference type="Pfam" id="PF10751">
    <property type="entry name" value="DUF2535"/>
    <property type="match status" value="1"/>
</dbReference>
<accession>A0A6H1NZ07</accession>
<dbReference type="AlphaFoldDB" id="A0A6H1NZ07"/>
<organism evidence="1 2">
    <name type="scientific">Priestia megaterium</name>
    <name type="common">Bacillus megaterium</name>
    <dbReference type="NCBI Taxonomy" id="1404"/>
    <lineage>
        <taxon>Bacteria</taxon>
        <taxon>Bacillati</taxon>
        <taxon>Bacillota</taxon>
        <taxon>Bacilli</taxon>
        <taxon>Bacillales</taxon>
        <taxon>Bacillaceae</taxon>
        <taxon>Priestia</taxon>
    </lineage>
</organism>
<reference evidence="1 2" key="2">
    <citation type="submission" date="2020-04" db="EMBL/GenBank/DDBJ databases">
        <authorList>
            <person name="Fomenkov A."/>
            <person name="Anton B.P."/>
            <person name="Roberts R.J."/>
        </authorList>
    </citation>
    <scope>NUCLEOTIDE SEQUENCE [LARGE SCALE GENOMIC DNA]</scope>
    <source>
        <strain evidence="1 2">S2</strain>
    </source>
</reference>
<dbReference type="InterPro" id="IPR019687">
    <property type="entry name" value="DUF2535"/>
</dbReference>
<proteinExistence type="predicted"/>
<gene>
    <name evidence="1" type="ORF">HFZ78_06670</name>
</gene>
<evidence type="ECO:0000313" key="2">
    <source>
        <dbReference type="Proteomes" id="UP000501868"/>
    </source>
</evidence>
<dbReference type="EMBL" id="CP051128">
    <property type="protein sequence ID" value="QIZ06427.1"/>
    <property type="molecule type" value="Genomic_DNA"/>
</dbReference>
<name>A0A6H1NZ07_PRIMG</name>